<dbReference type="InterPro" id="IPR036770">
    <property type="entry name" value="Ankyrin_rpt-contain_sf"/>
</dbReference>
<evidence type="ECO:0000259" key="2">
    <source>
        <dbReference type="PROSITE" id="PS50181"/>
    </source>
</evidence>
<accession>A0A0L0FPA1</accession>
<dbReference type="InterPro" id="IPR001810">
    <property type="entry name" value="F-box_dom"/>
</dbReference>
<dbReference type="OrthoDB" id="2163089at2759"/>
<dbReference type="SUPFAM" id="SSF48403">
    <property type="entry name" value="Ankyrin repeat"/>
    <property type="match status" value="1"/>
</dbReference>
<evidence type="ECO:0000256" key="1">
    <source>
        <dbReference type="SAM" id="MobiDB-lite"/>
    </source>
</evidence>
<proteinExistence type="predicted"/>
<dbReference type="CDD" id="cd09917">
    <property type="entry name" value="F-box_SF"/>
    <property type="match status" value="1"/>
</dbReference>
<dbReference type="RefSeq" id="XP_014152519.1">
    <property type="nucleotide sequence ID" value="XM_014297044.1"/>
</dbReference>
<feature type="compositionally biased region" description="Polar residues" evidence="1">
    <location>
        <begin position="330"/>
        <end position="340"/>
    </location>
</feature>
<dbReference type="GeneID" id="25909467"/>
<keyword evidence="4" id="KW-1185">Reference proteome</keyword>
<organism evidence="3 4">
    <name type="scientific">Sphaeroforma arctica JP610</name>
    <dbReference type="NCBI Taxonomy" id="667725"/>
    <lineage>
        <taxon>Eukaryota</taxon>
        <taxon>Ichthyosporea</taxon>
        <taxon>Ichthyophonida</taxon>
        <taxon>Sphaeroforma</taxon>
    </lineage>
</organism>
<protein>
    <recommendedName>
        <fullName evidence="2">F-box domain-containing protein</fullName>
    </recommendedName>
</protein>
<dbReference type="Gene3D" id="1.25.40.20">
    <property type="entry name" value="Ankyrin repeat-containing domain"/>
    <property type="match status" value="1"/>
</dbReference>
<dbReference type="InterPro" id="IPR036047">
    <property type="entry name" value="F-box-like_dom_sf"/>
</dbReference>
<dbReference type="PANTHER" id="PTHR24198:SF165">
    <property type="entry name" value="ANKYRIN REPEAT-CONTAINING PROTEIN-RELATED"/>
    <property type="match status" value="1"/>
</dbReference>
<feature type="region of interest" description="Disordered" evidence="1">
    <location>
        <begin position="328"/>
        <end position="348"/>
    </location>
</feature>
<dbReference type="STRING" id="667725.A0A0L0FPA1"/>
<dbReference type="AlphaFoldDB" id="A0A0L0FPA1"/>
<dbReference type="SUPFAM" id="SSF81383">
    <property type="entry name" value="F-box domain"/>
    <property type="match status" value="1"/>
</dbReference>
<dbReference type="PANTHER" id="PTHR24198">
    <property type="entry name" value="ANKYRIN REPEAT AND PROTEIN KINASE DOMAIN-CONTAINING PROTEIN"/>
    <property type="match status" value="1"/>
</dbReference>
<dbReference type="Pfam" id="PF00646">
    <property type="entry name" value="F-box"/>
    <property type="match status" value="1"/>
</dbReference>
<dbReference type="EMBL" id="KQ242457">
    <property type="protein sequence ID" value="KNC78617.1"/>
    <property type="molecule type" value="Genomic_DNA"/>
</dbReference>
<dbReference type="Proteomes" id="UP000054560">
    <property type="component" value="Unassembled WGS sequence"/>
</dbReference>
<evidence type="ECO:0000313" key="4">
    <source>
        <dbReference type="Proteomes" id="UP000054560"/>
    </source>
</evidence>
<sequence>MEGLQFMDLPTDIHQLLMTYLQLSDLRELACTCKHFSQASKATHVYTEVLRNELRAGELGSTHHIPKGTLERVLHRAWSWEKVVNAPVLDLVLNANKRSWAEDAFVYACGRGCVDFVKLLLSRRFKIRPDSLENGGIERACKNGHVQIALLLLNWHNTRTEDSRNHLDEYDSCDNFESNRIGLNHVANEHESHMGVQKSAIDVNPSVNNDRSFRLACRNNQVAVVNILLADKRVDPSAKSSEGIRVACKRGYAELLEVLLLDGRSDPGVSNNLPLRLAVKSLSLRAVAMLVDDRRVDPSVNEHEPLKYATRHARNDIAILLRKGERQRESASTWSGNRNPMLTPLDTD</sequence>
<gene>
    <name evidence="3" type="ORF">SARC_08963</name>
</gene>
<name>A0A0L0FPA1_9EUKA</name>
<feature type="domain" description="F-box" evidence="2">
    <location>
        <begin position="3"/>
        <end position="49"/>
    </location>
</feature>
<dbReference type="PROSITE" id="PS50181">
    <property type="entry name" value="FBOX"/>
    <property type="match status" value="1"/>
</dbReference>
<reference evidence="3 4" key="1">
    <citation type="submission" date="2011-02" db="EMBL/GenBank/DDBJ databases">
        <title>The Genome Sequence of Sphaeroforma arctica JP610.</title>
        <authorList>
            <consortium name="The Broad Institute Genome Sequencing Platform"/>
            <person name="Russ C."/>
            <person name="Cuomo C."/>
            <person name="Young S.K."/>
            <person name="Zeng Q."/>
            <person name="Gargeya S."/>
            <person name="Alvarado L."/>
            <person name="Berlin A."/>
            <person name="Chapman S.B."/>
            <person name="Chen Z."/>
            <person name="Freedman E."/>
            <person name="Gellesch M."/>
            <person name="Goldberg J."/>
            <person name="Griggs A."/>
            <person name="Gujja S."/>
            <person name="Heilman E."/>
            <person name="Heiman D."/>
            <person name="Howarth C."/>
            <person name="Mehta T."/>
            <person name="Neiman D."/>
            <person name="Pearson M."/>
            <person name="Roberts A."/>
            <person name="Saif S."/>
            <person name="Shea T."/>
            <person name="Shenoy N."/>
            <person name="Sisk P."/>
            <person name="Stolte C."/>
            <person name="Sykes S."/>
            <person name="White J."/>
            <person name="Yandava C."/>
            <person name="Burger G."/>
            <person name="Gray M.W."/>
            <person name="Holland P.W.H."/>
            <person name="King N."/>
            <person name="Lang F.B.F."/>
            <person name="Roger A.J."/>
            <person name="Ruiz-Trillo I."/>
            <person name="Haas B."/>
            <person name="Nusbaum C."/>
            <person name="Birren B."/>
        </authorList>
    </citation>
    <scope>NUCLEOTIDE SEQUENCE [LARGE SCALE GENOMIC DNA]</scope>
    <source>
        <strain evidence="3 4">JP610</strain>
    </source>
</reference>
<evidence type="ECO:0000313" key="3">
    <source>
        <dbReference type="EMBL" id="KNC78617.1"/>
    </source>
</evidence>